<sequence length="81" mass="8894">MSGVNTSRTIRGQRWNVSQGLMDETPQVKPIESPGLGGWTDLRRRSEAGSWMVLTWPPGLAREIAWLRGAGMSQATGVLDQ</sequence>
<keyword evidence="3" id="KW-1185">Reference proteome</keyword>
<name>A0ABT1VFC7_9ACTN</name>
<gene>
    <name evidence="2" type="ORF">NP777_44860</name>
</gene>
<dbReference type="RefSeq" id="WP_256655963.1">
    <property type="nucleotide sequence ID" value="NZ_JANIAA010000066.1"/>
</dbReference>
<accession>A0ABT1VFC7</accession>
<comment type="caution">
    <text evidence="2">The sequence shown here is derived from an EMBL/GenBank/DDBJ whole genome shotgun (WGS) entry which is preliminary data.</text>
</comment>
<proteinExistence type="predicted"/>
<feature type="region of interest" description="Disordered" evidence="1">
    <location>
        <begin position="1"/>
        <end position="35"/>
    </location>
</feature>
<feature type="compositionally biased region" description="Polar residues" evidence="1">
    <location>
        <begin position="1"/>
        <end position="19"/>
    </location>
</feature>
<reference evidence="2 3" key="1">
    <citation type="submission" date="2022-07" db="EMBL/GenBank/DDBJ databases">
        <authorList>
            <person name="Phongsopitanun W."/>
            <person name="Tanasupawat S."/>
        </authorList>
    </citation>
    <scope>NUCLEOTIDE SEQUENCE [LARGE SCALE GENOMIC DNA]</scope>
    <source>
        <strain evidence="2 3">RCU-064</strain>
    </source>
</reference>
<dbReference type="Proteomes" id="UP001204746">
    <property type="component" value="Unassembled WGS sequence"/>
</dbReference>
<protein>
    <submittedName>
        <fullName evidence="2">Uncharacterized protein</fullName>
    </submittedName>
</protein>
<evidence type="ECO:0000313" key="3">
    <source>
        <dbReference type="Proteomes" id="UP001204746"/>
    </source>
</evidence>
<evidence type="ECO:0000256" key="1">
    <source>
        <dbReference type="SAM" id="MobiDB-lite"/>
    </source>
</evidence>
<evidence type="ECO:0000313" key="2">
    <source>
        <dbReference type="EMBL" id="MCQ8195226.1"/>
    </source>
</evidence>
<dbReference type="EMBL" id="JANIAA010000066">
    <property type="protein sequence ID" value="MCQ8195226.1"/>
    <property type="molecule type" value="Genomic_DNA"/>
</dbReference>
<organism evidence="2 3">
    <name type="scientific">Streptomyces rugosispiralis</name>
    <dbReference type="NCBI Taxonomy" id="2967341"/>
    <lineage>
        <taxon>Bacteria</taxon>
        <taxon>Bacillati</taxon>
        <taxon>Actinomycetota</taxon>
        <taxon>Actinomycetes</taxon>
        <taxon>Kitasatosporales</taxon>
        <taxon>Streptomycetaceae</taxon>
        <taxon>Streptomyces</taxon>
    </lineage>
</organism>